<dbReference type="EMBL" id="FLQX01000094">
    <property type="protein sequence ID" value="SBT05012.1"/>
    <property type="molecule type" value="Genomic_DNA"/>
</dbReference>
<evidence type="ECO:0000259" key="7">
    <source>
        <dbReference type="PROSITE" id="PS50109"/>
    </source>
</evidence>
<dbReference type="PANTHER" id="PTHR43711:SF28">
    <property type="entry name" value="SENSOR HISTIDINE KINASE YXDK"/>
    <property type="match status" value="1"/>
</dbReference>
<dbReference type="InterPro" id="IPR003594">
    <property type="entry name" value="HATPase_dom"/>
</dbReference>
<keyword evidence="4" id="KW-0808">Transferase</keyword>
<dbReference type="InterPro" id="IPR003661">
    <property type="entry name" value="HisK_dim/P_dom"/>
</dbReference>
<dbReference type="InterPro" id="IPR000014">
    <property type="entry name" value="PAS"/>
</dbReference>
<comment type="catalytic activity">
    <reaction evidence="1">
        <text>ATP + protein L-histidine = ADP + protein N-phospho-L-histidine.</text>
        <dbReference type="EC" id="2.7.13.3"/>
    </reaction>
</comment>
<dbReference type="AlphaFoldDB" id="A0A1A8XKT4"/>
<dbReference type="InterPro" id="IPR005467">
    <property type="entry name" value="His_kinase_dom"/>
</dbReference>
<sequence>MNEVAQIPGPELKAQELQRAFDVFNQVSLALTQSYQGLQGRVESLTAELAVANGELRRQYEAKEALSERLSLLLNALPAGVVVLDSAACVSEANPAARRIFGEAIIGARWPTLVQASLVATEMPDEWQIASQIDLPLDSRRLTIAESPLDSSGGRILLIHDVTAAHILKAELERNRRLAAMGELAASLAHQLRTPLATALLYSANLCQPELADAARIRFAGKATAQLKRLERLIQEVLLFARGESVGRDRIPVRQLLADATQIVEPLFTERKVAFRVICTTDSAVLTGSRKALAGALVNLLENALQACAAGGKVTLTASAVDGQLCIGVVDTGCGIAPEIQVRVFEPFFTTRGQGTGLGLAIALGVARAHGGTIEVSSAAGEGSEFAIMLPIKTTVDLEN</sequence>
<dbReference type="SMART" id="SM00387">
    <property type="entry name" value="HATPase_c"/>
    <property type="match status" value="1"/>
</dbReference>
<evidence type="ECO:0000313" key="9">
    <source>
        <dbReference type="EMBL" id="SBT05012.1"/>
    </source>
</evidence>
<evidence type="ECO:0000313" key="10">
    <source>
        <dbReference type="Proteomes" id="UP000199169"/>
    </source>
</evidence>
<dbReference type="Gene3D" id="1.10.287.130">
    <property type="match status" value="1"/>
</dbReference>
<keyword evidence="6" id="KW-0902">Two-component regulatory system</keyword>
<dbReference type="PANTHER" id="PTHR43711">
    <property type="entry name" value="TWO-COMPONENT HISTIDINE KINASE"/>
    <property type="match status" value="1"/>
</dbReference>
<dbReference type="PRINTS" id="PR00344">
    <property type="entry name" value="BCTRLSENSOR"/>
</dbReference>
<organism evidence="9 10">
    <name type="scientific">Candidatus Accumulibacter aalborgensis</name>
    <dbReference type="NCBI Taxonomy" id="1860102"/>
    <lineage>
        <taxon>Bacteria</taxon>
        <taxon>Pseudomonadati</taxon>
        <taxon>Pseudomonadota</taxon>
        <taxon>Betaproteobacteria</taxon>
        <taxon>Candidatus Accumulibacter</taxon>
    </lineage>
</organism>
<dbReference type="InterPro" id="IPR004358">
    <property type="entry name" value="Sig_transdc_His_kin-like_C"/>
</dbReference>
<name>A0A1A8XKT4_9PROT</name>
<evidence type="ECO:0000259" key="8">
    <source>
        <dbReference type="PROSITE" id="PS50112"/>
    </source>
</evidence>
<dbReference type="EC" id="2.7.13.3" evidence="2"/>
<dbReference type="SUPFAM" id="SSF55874">
    <property type="entry name" value="ATPase domain of HSP90 chaperone/DNA topoisomerase II/histidine kinase"/>
    <property type="match status" value="1"/>
</dbReference>
<dbReference type="SMART" id="SM00388">
    <property type="entry name" value="HisKA"/>
    <property type="match status" value="1"/>
</dbReference>
<dbReference type="Pfam" id="PF02518">
    <property type="entry name" value="HATPase_c"/>
    <property type="match status" value="1"/>
</dbReference>
<accession>A0A1A8XKT4</accession>
<dbReference type="Gene3D" id="3.30.565.10">
    <property type="entry name" value="Histidine kinase-like ATPase, C-terminal domain"/>
    <property type="match status" value="1"/>
</dbReference>
<dbReference type="SUPFAM" id="SSF55785">
    <property type="entry name" value="PYP-like sensor domain (PAS domain)"/>
    <property type="match status" value="1"/>
</dbReference>
<dbReference type="InterPro" id="IPR035965">
    <property type="entry name" value="PAS-like_dom_sf"/>
</dbReference>
<feature type="domain" description="Histidine kinase" evidence="7">
    <location>
        <begin position="187"/>
        <end position="394"/>
    </location>
</feature>
<reference evidence="9 10" key="1">
    <citation type="submission" date="2016-06" db="EMBL/GenBank/DDBJ databases">
        <authorList>
            <person name="Kjaerup R.B."/>
            <person name="Dalgaard T.S."/>
            <person name="Juul-Madsen H.R."/>
        </authorList>
    </citation>
    <scope>NUCLEOTIDE SEQUENCE [LARGE SCALE GENOMIC DNA]</scope>
    <source>
        <strain evidence="9">3</strain>
    </source>
</reference>
<keyword evidence="3" id="KW-0597">Phosphoprotein</keyword>
<dbReference type="InterPro" id="IPR050736">
    <property type="entry name" value="Sensor_HK_Regulatory"/>
</dbReference>
<dbReference type="RefSeq" id="WP_186406292.1">
    <property type="nucleotide sequence ID" value="NZ_FLQX01000094.1"/>
</dbReference>
<proteinExistence type="predicted"/>
<dbReference type="SUPFAM" id="SSF47384">
    <property type="entry name" value="Homodimeric domain of signal transducing histidine kinase"/>
    <property type="match status" value="1"/>
</dbReference>
<evidence type="ECO:0000256" key="2">
    <source>
        <dbReference type="ARBA" id="ARBA00012438"/>
    </source>
</evidence>
<evidence type="ECO:0000256" key="3">
    <source>
        <dbReference type="ARBA" id="ARBA00022553"/>
    </source>
</evidence>
<dbReference type="InterPro" id="IPR036097">
    <property type="entry name" value="HisK_dim/P_sf"/>
</dbReference>
<dbReference type="GO" id="GO:0000155">
    <property type="term" value="F:phosphorelay sensor kinase activity"/>
    <property type="evidence" value="ECO:0007669"/>
    <property type="project" value="InterPro"/>
</dbReference>
<protein>
    <recommendedName>
        <fullName evidence="2">histidine kinase</fullName>
        <ecNumber evidence="2">2.7.13.3</ecNumber>
    </recommendedName>
</protein>
<dbReference type="Proteomes" id="UP000199169">
    <property type="component" value="Unassembled WGS sequence"/>
</dbReference>
<keyword evidence="5 9" id="KW-0418">Kinase</keyword>
<dbReference type="STRING" id="1860102.ACCAA_20097"/>
<gene>
    <name evidence="9" type="ORF">ACCAA_20097</name>
</gene>
<dbReference type="Pfam" id="PF00512">
    <property type="entry name" value="HisKA"/>
    <property type="match status" value="1"/>
</dbReference>
<dbReference type="PROSITE" id="PS50112">
    <property type="entry name" value="PAS"/>
    <property type="match status" value="1"/>
</dbReference>
<dbReference type="PROSITE" id="PS50109">
    <property type="entry name" value="HIS_KIN"/>
    <property type="match status" value="1"/>
</dbReference>
<dbReference type="Pfam" id="PF13188">
    <property type="entry name" value="PAS_8"/>
    <property type="match status" value="1"/>
</dbReference>
<evidence type="ECO:0000256" key="5">
    <source>
        <dbReference type="ARBA" id="ARBA00022777"/>
    </source>
</evidence>
<dbReference type="Gene3D" id="3.30.450.20">
    <property type="entry name" value="PAS domain"/>
    <property type="match status" value="1"/>
</dbReference>
<dbReference type="InterPro" id="IPR036890">
    <property type="entry name" value="HATPase_C_sf"/>
</dbReference>
<dbReference type="SMART" id="SM00091">
    <property type="entry name" value="PAS"/>
    <property type="match status" value="1"/>
</dbReference>
<evidence type="ECO:0000256" key="4">
    <source>
        <dbReference type="ARBA" id="ARBA00022679"/>
    </source>
</evidence>
<dbReference type="CDD" id="cd00082">
    <property type="entry name" value="HisKA"/>
    <property type="match status" value="1"/>
</dbReference>
<evidence type="ECO:0000256" key="1">
    <source>
        <dbReference type="ARBA" id="ARBA00000085"/>
    </source>
</evidence>
<evidence type="ECO:0000256" key="6">
    <source>
        <dbReference type="ARBA" id="ARBA00023012"/>
    </source>
</evidence>
<keyword evidence="10" id="KW-1185">Reference proteome</keyword>
<feature type="domain" description="PAS" evidence="8">
    <location>
        <begin position="66"/>
        <end position="102"/>
    </location>
</feature>